<evidence type="ECO:0000313" key="3">
    <source>
        <dbReference type="Proteomes" id="UP001620514"/>
    </source>
</evidence>
<feature type="domain" description="Transposase IS66 central" evidence="1">
    <location>
        <begin position="2"/>
        <end position="38"/>
    </location>
</feature>
<dbReference type="InterPro" id="IPR004291">
    <property type="entry name" value="Transposase_IS66_central"/>
</dbReference>
<protein>
    <recommendedName>
        <fullName evidence="1">Transposase IS66 central domain-containing protein</fullName>
    </recommendedName>
</protein>
<evidence type="ECO:0000313" key="2">
    <source>
        <dbReference type="EMBL" id="MFK4449078.1"/>
    </source>
</evidence>
<gene>
    <name evidence="2" type="ORF">ABH943_009127</name>
</gene>
<dbReference type="Proteomes" id="UP001620514">
    <property type="component" value="Unassembled WGS sequence"/>
</dbReference>
<comment type="caution">
    <text evidence="2">The sequence shown here is derived from an EMBL/GenBank/DDBJ whole genome shotgun (WGS) entry which is preliminary data.</text>
</comment>
<organism evidence="2 3">
    <name type="scientific">Caballeronia udeis</name>
    <dbReference type="NCBI Taxonomy" id="1232866"/>
    <lineage>
        <taxon>Bacteria</taxon>
        <taxon>Pseudomonadati</taxon>
        <taxon>Pseudomonadota</taxon>
        <taxon>Betaproteobacteria</taxon>
        <taxon>Burkholderiales</taxon>
        <taxon>Burkholderiaceae</taxon>
        <taxon>Caballeronia</taxon>
    </lineage>
</organism>
<keyword evidence="3" id="KW-1185">Reference proteome</keyword>
<feature type="non-terminal residue" evidence="2">
    <location>
        <position position="1"/>
    </location>
</feature>
<name>A0ABW8MZA6_9BURK</name>
<dbReference type="EMBL" id="JBIYDN010000087">
    <property type="protein sequence ID" value="MFK4449078.1"/>
    <property type="molecule type" value="Genomic_DNA"/>
</dbReference>
<evidence type="ECO:0000259" key="1">
    <source>
        <dbReference type="Pfam" id="PF03050"/>
    </source>
</evidence>
<proteinExistence type="predicted"/>
<accession>A0ABW8MZA6</accession>
<dbReference type="Pfam" id="PF03050">
    <property type="entry name" value="DDE_Tnp_IS66"/>
    <property type="match status" value="1"/>
</dbReference>
<sequence>SLTHWQALTRYCEDGRIEVDNNTAERSIRPLVMGRSLCTSF</sequence>
<reference evidence="2 3" key="1">
    <citation type="submission" date="2024-11" db="EMBL/GenBank/DDBJ databases">
        <title>Using genomics to understand microbial adaptation to soil warming.</title>
        <authorList>
            <person name="Deangelis K.M. PhD."/>
        </authorList>
    </citation>
    <scope>NUCLEOTIDE SEQUENCE [LARGE SCALE GENOMIC DNA]</scope>
    <source>
        <strain evidence="2 3">GAS97</strain>
    </source>
</reference>